<dbReference type="InterPro" id="IPR001647">
    <property type="entry name" value="HTH_TetR"/>
</dbReference>
<dbReference type="Gene3D" id="1.10.357.10">
    <property type="entry name" value="Tetracycline Repressor, domain 2"/>
    <property type="match status" value="1"/>
</dbReference>
<dbReference type="InterPro" id="IPR050109">
    <property type="entry name" value="HTH-type_TetR-like_transc_reg"/>
</dbReference>
<evidence type="ECO:0000259" key="5">
    <source>
        <dbReference type="PROSITE" id="PS50977"/>
    </source>
</evidence>
<feature type="domain" description="HTH tetR-type" evidence="5">
    <location>
        <begin position="16"/>
        <end position="76"/>
    </location>
</feature>
<dbReference type="SUPFAM" id="SSF46689">
    <property type="entry name" value="Homeodomain-like"/>
    <property type="match status" value="1"/>
</dbReference>
<keyword evidence="3" id="KW-0804">Transcription</keyword>
<evidence type="ECO:0000313" key="6">
    <source>
        <dbReference type="EMBL" id="TWI31458.1"/>
    </source>
</evidence>
<name>A0A562NH90_9RHOB</name>
<dbReference type="Proteomes" id="UP000316225">
    <property type="component" value="Unassembled WGS sequence"/>
</dbReference>
<dbReference type="EMBL" id="VLKU01000009">
    <property type="protein sequence ID" value="TWI31458.1"/>
    <property type="molecule type" value="Genomic_DNA"/>
</dbReference>
<organism evidence="6 7">
    <name type="scientific">Paracoccus sulfuroxidans</name>
    <dbReference type="NCBI Taxonomy" id="384678"/>
    <lineage>
        <taxon>Bacteria</taxon>
        <taxon>Pseudomonadati</taxon>
        <taxon>Pseudomonadota</taxon>
        <taxon>Alphaproteobacteria</taxon>
        <taxon>Rhodobacterales</taxon>
        <taxon>Paracoccaceae</taxon>
        <taxon>Paracoccus</taxon>
    </lineage>
</organism>
<evidence type="ECO:0000256" key="2">
    <source>
        <dbReference type="ARBA" id="ARBA00023125"/>
    </source>
</evidence>
<keyword evidence="2 4" id="KW-0238">DNA-binding</keyword>
<evidence type="ECO:0000256" key="3">
    <source>
        <dbReference type="ARBA" id="ARBA00023163"/>
    </source>
</evidence>
<dbReference type="OrthoDB" id="2356263at2"/>
<dbReference type="GO" id="GO:0003700">
    <property type="term" value="F:DNA-binding transcription factor activity"/>
    <property type="evidence" value="ECO:0007669"/>
    <property type="project" value="TreeGrafter"/>
</dbReference>
<feature type="DNA-binding region" description="H-T-H motif" evidence="4">
    <location>
        <begin position="39"/>
        <end position="58"/>
    </location>
</feature>
<sequence>MANLPKPGRAPRSDGVATRQRILDRAGEAIAAASFAATSNKQIAAAAGVNLATINHHFGNRDGLYQAVLVEAHRRLIDASDLELVLASGQTPEARLKGLLRFLLRGSATAPRWPLSVLAREIMSPSPHLLALQQMEVLPKINMILPILGELTHLPLDDPRLLLIVPMIAAPCALVTIAGQVASPLTDRIATLSEEDAVETILTLVSGGMAAIRSMRGG</sequence>
<dbReference type="InterPro" id="IPR036271">
    <property type="entry name" value="Tet_transcr_reg_TetR-rel_C_sf"/>
</dbReference>
<accession>A0A562NH90</accession>
<dbReference type="AlphaFoldDB" id="A0A562NH90"/>
<dbReference type="PANTHER" id="PTHR30055:SF234">
    <property type="entry name" value="HTH-TYPE TRANSCRIPTIONAL REGULATOR BETI"/>
    <property type="match status" value="1"/>
</dbReference>
<protein>
    <submittedName>
        <fullName evidence="6">TetR family transcriptional regulator</fullName>
    </submittedName>
</protein>
<dbReference type="RefSeq" id="WP_145399004.1">
    <property type="nucleotide sequence ID" value="NZ_VLKU01000009.1"/>
</dbReference>
<dbReference type="GO" id="GO:0000976">
    <property type="term" value="F:transcription cis-regulatory region binding"/>
    <property type="evidence" value="ECO:0007669"/>
    <property type="project" value="TreeGrafter"/>
</dbReference>
<dbReference type="PROSITE" id="PS50977">
    <property type="entry name" value="HTH_TETR_2"/>
    <property type="match status" value="1"/>
</dbReference>
<comment type="caution">
    <text evidence="6">The sequence shown here is derived from an EMBL/GenBank/DDBJ whole genome shotgun (WGS) entry which is preliminary data.</text>
</comment>
<dbReference type="InterPro" id="IPR009057">
    <property type="entry name" value="Homeodomain-like_sf"/>
</dbReference>
<gene>
    <name evidence="6" type="ORF">IQ24_02909</name>
</gene>
<evidence type="ECO:0000313" key="7">
    <source>
        <dbReference type="Proteomes" id="UP000316225"/>
    </source>
</evidence>
<reference evidence="6 7" key="1">
    <citation type="journal article" date="2015" name="Stand. Genomic Sci.">
        <title>Genomic Encyclopedia of Bacterial and Archaeal Type Strains, Phase III: the genomes of soil and plant-associated and newly described type strains.</title>
        <authorList>
            <person name="Whitman W.B."/>
            <person name="Woyke T."/>
            <person name="Klenk H.P."/>
            <person name="Zhou Y."/>
            <person name="Lilburn T.G."/>
            <person name="Beck B.J."/>
            <person name="De Vos P."/>
            <person name="Vandamme P."/>
            <person name="Eisen J.A."/>
            <person name="Garrity G."/>
            <person name="Hugenholtz P."/>
            <person name="Kyrpides N.C."/>
        </authorList>
    </citation>
    <scope>NUCLEOTIDE SEQUENCE [LARGE SCALE GENOMIC DNA]</scope>
    <source>
        <strain evidence="6 7">CGMCC 1.5364</strain>
    </source>
</reference>
<dbReference type="SUPFAM" id="SSF48498">
    <property type="entry name" value="Tetracyclin repressor-like, C-terminal domain"/>
    <property type="match status" value="1"/>
</dbReference>
<keyword evidence="1" id="KW-0805">Transcription regulation</keyword>
<proteinExistence type="predicted"/>
<dbReference type="Pfam" id="PF00440">
    <property type="entry name" value="TetR_N"/>
    <property type="match status" value="1"/>
</dbReference>
<evidence type="ECO:0000256" key="4">
    <source>
        <dbReference type="PROSITE-ProRule" id="PRU00335"/>
    </source>
</evidence>
<keyword evidence="7" id="KW-1185">Reference proteome</keyword>
<evidence type="ECO:0000256" key="1">
    <source>
        <dbReference type="ARBA" id="ARBA00023015"/>
    </source>
</evidence>
<dbReference type="PANTHER" id="PTHR30055">
    <property type="entry name" value="HTH-TYPE TRANSCRIPTIONAL REGULATOR RUTR"/>
    <property type="match status" value="1"/>
</dbReference>